<comment type="caution">
    <text evidence="4">The sequence shown here is derived from an EMBL/GenBank/DDBJ whole genome shotgun (WGS) entry which is preliminary data.</text>
</comment>
<protein>
    <recommendedName>
        <fullName evidence="3">HTH CENPB-type domain-containing protein</fullName>
    </recommendedName>
</protein>
<dbReference type="GO" id="GO:0003677">
    <property type="term" value="F:DNA binding"/>
    <property type="evidence" value="ECO:0007669"/>
    <property type="project" value="UniProtKB-KW"/>
</dbReference>
<dbReference type="SUPFAM" id="SSF46689">
    <property type="entry name" value="Homeodomain-like"/>
    <property type="match status" value="2"/>
</dbReference>
<sequence>MEVIKRLRKGENPSSIAPIYGVGRTTVNDIKRDAKKIENHVSKMKNADGNVKARKTMRPAKLDQLDTVMYQWFSQACSQGTHLTGPIIQAKAIEMNKKTW</sequence>
<name>A0AAW1JX86_POPJA</name>
<dbReference type="AlphaFoldDB" id="A0AAW1JX86"/>
<evidence type="ECO:0000259" key="3">
    <source>
        <dbReference type="Pfam" id="PF03221"/>
    </source>
</evidence>
<dbReference type="EMBL" id="JASPKY010000318">
    <property type="protein sequence ID" value="KAK9709033.1"/>
    <property type="molecule type" value="Genomic_DNA"/>
</dbReference>
<keyword evidence="5" id="KW-1185">Reference proteome</keyword>
<dbReference type="InterPro" id="IPR006600">
    <property type="entry name" value="HTH_CenpB_DNA-bd_dom"/>
</dbReference>
<proteinExistence type="predicted"/>
<dbReference type="InterPro" id="IPR009057">
    <property type="entry name" value="Homeodomain-like_sf"/>
</dbReference>
<evidence type="ECO:0000313" key="4">
    <source>
        <dbReference type="EMBL" id="KAK9709033.1"/>
    </source>
</evidence>
<comment type="subcellular location">
    <subcellularLocation>
        <location evidence="1">Nucleus</location>
    </subcellularLocation>
</comment>
<dbReference type="InterPro" id="IPR050863">
    <property type="entry name" value="CenT-Element_Derived"/>
</dbReference>
<evidence type="ECO:0000256" key="1">
    <source>
        <dbReference type="ARBA" id="ARBA00004123"/>
    </source>
</evidence>
<accession>A0AAW1JX86</accession>
<reference evidence="4 5" key="1">
    <citation type="journal article" date="2024" name="BMC Genomics">
        <title>De novo assembly and annotation of Popillia japonica's genome with initial clues to its potential as an invasive pest.</title>
        <authorList>
            <person name="Cucini C."/>
            <person name="Boschi S."/>
            <person name="Funari R."/>
            <person name="Cardaioli E."/>
            <person name="Iannotti N."/>
            <person name="Marturano G."/>
            <person name="Paoli F."/>
            <person name="Bruttini M."/>
            <person name="Carapelli A."/>
            <person name="Frati F."/>
            <person name="Nardi F."/>
        </authorList>
    </citation>
    <scope>NUCLEOTIDE SEQUENCE [LARGE SCALE GENOMIC DNA]</scope>
    <source>
        <strain evidence="4">DMR45628</strain>
    </source>
</reference>
<dbReference type="Pfam" id="PF03221">
    <property type="entry name" value="HTH_Tnp_Tc5"/>
    <property type="match status" value="1"/>
</dbReference>
<keyword evidence="2" id="KW-0238">DNA-binding</keyword>
<dbReference type="GO" id="GO:0005634">
    <property type="term" value="C:nucleus"/>
    <property type="evidence" value="ECO:0007669"/>
    <property type="project" value="UniProtKB-SubCell"/>
</dbReference>
<dbReference type="PANTHER" id="PTHR19303">
    <property type="entry name" value="TRANSPOSON"/>
    <property type="match status" value="1"/>
</dbReference>
<evidence type="ECO:0000256" key="2">
    <source>
        <dbReference type="ARBA" id="ARBA00023125"/>
    </source>
</evidence>
<dbReference type="PANTHER" id="PTHR19303:SF73">
    <property type="entry name" value="PROTEIN PDC2"/>
    <property type="match status" value="1"/>
</dbReference>
<organism evidence="4 5">
    <name type="scientific">Popillia japonica</name>
    <name type="common">Japanese beetle</name>
    <dbReference type="NCBI Taxonomy" id="7064"/>
    <lineage>
        <taxon>Eukaryota</taxon>
        <taxon>Metazoa</taxon>
        <taxon>Ecdysozoa</taxon>
        <taxon>Arthropoda</taxon>
        <taxon>Hexapoda</taxon>
        <taxon>Insecta</taxon>
        <taxon>Pterygota</taxon>
        <taxon>Neoptera</taxon>
        <taxon>Endopterygota</taxon>
        <taxon>Coleoptera</taxon>
        <taxon>Polyphaga</taxon>
        <taxon>Scarabaeiformia</taxon>
        <taxon>Scarabaeidae</taxon>
        <taxon>Rutelinae</taxon>
        <taxon>Popillia</taxon>
    </lineage>
</organism>
<gene>
    <name evidence="4" type="ORF">QE152_g26838</name>
</gene>
<evidence type="ECO:0000313" key="5">
    <source>
        <dbReference type="Proteomes" id="UP001458880"/>
    </source>
</evidence>
<dbReference type="Proteomes" id="UP001458880">
    <property type="component" value="Unassembled WGS sequence"/>
</dbReference>
<feature type="domain" description="HTH CENPB-type" evidence="3">
    <location>
        <begin position="63"/>
        <end position="95"/>
    </location>
</feature>
<dbReference type="Gene3D" id="1.10.10.60">
    <property type="entry name" value="Homeodomain-like"/>
    <property type="match status" value="2"/>
</dbReference>